<dbReference type="SUPFAM" id="SSF52540">
    <property type="entry name" value="P-loop containing nucleoside triphosphate hydrolases"/>
    <property type="match status" value="1"/>
</dbReference>
<dbReference type="Gene3D" id="3.40.50.300">
    <property type="entry name" value="P-loop containing nucleotide triphosphate hydrolases"/>
    <property type="match status" value="1"/>
</dbReference>
<dbReference type="Pfam" id="PF04488">
    <property type="entry name" value="Gly_transf_sug"/>
    <property type="match status" value="1"/>
</dbReference>
<dbReference type="GO" id="GO:0000030">
    <property type="term" value="F:mannosyltransferase activity"/>
    <property type="evidence" value="ECO:0007669"/>
    <property type="project" value="TreeGrafter"/>
</dbReference>
<comment type="caution">
    <text evidence="2">The sequence shown here is derived from an EMBL/GenBank/DDBJ whole genome shotgun (WGS) entry which is preliminary data.</text>
</comment>
<dbReference type="InterPro" id="IPR029044">
    <property type="entry name" value="Nucleotide-diphossugar_trans"/>
</dbReference>
<proteinExistence type="predicted"/>
<dbReference type="SUPFAM" id="SSF53448">
    <property type="entry name" value="Nucleotide-diphospho-sugar transferases"/>
    <property type="match status" value="1"/>
</dbReference>
<evidence type="ECO:0000313" key="3">
    <source>
        <dbReference type="Proteomes" id="UP000787472"/>
    </source>
</evidence>
<protein>
    <submittedName>
        <fullName evidence="2">Uncharacterized protein</fullName>
    </submittedName>
</protein>
<dbReference type="InterPro" id="IPR007577">
    <property type="entry name" value="GlycoTrfase_DXD_sugar-bd_CS"/>
</dbReference>
<organism evidence="2 3">
    <name type="scientific">Pseudomaricurvus hydrocarbonicus</name>
    <dbReference type="NCBI Taxonomy" id="1470433"/>
    <lineage>
        <taxon>Bacteria</taxon>
        <taxon>Pseudomonadati</taxon>
        <taxon>Pseudomonadota</taxon>
        <taxon>Gammaproteobacteria</taxon>
        <taxon>Cellvibrionales</taxon>
        <taxon>Cellvibrionaceae</taxon>
        <taxon>Pseudomaricurvus</taxon>
    </lineage>
</organism>
<evidence type="ECO:0000313" key="2">
    <source>
        <dbReference type="EMBL" id="NHO64465.1"/>
    </source>
</evidence>
<gene>
    <name evidence="2" type="ORF">G8770_02760</name>
</gene>
<dbReference type="AlphaFoldDB" id="A0A9E5JTA7"/>
<dbReference type="EMBL" id="JAAONZ010000002">
    <property type="protein sequence ID" value="NHO64465.1"/>
    <property type="molecule type" value="Genomic_DNA"/>
</dbReference>
<dbReference type="GO" id="GO:0051999">
    <property type="term" value="P:mannosyl-inositol phosphorylceramide biosynthetic process"/>
    <property type="evidence" value="ECO:0007669"/>
    <property type="project" value="TreeGrafter"/>
</dbReference>
<dbReference type="InterPro" id="IPR051706">
    <property type="entry name" value="Glycosyltransferase_domain"/>
</dbReference>
<dbReference type="PANTHER" id="PTHR32385:SF15">
    <property type="entry name" value="INOSITOL PHOSPHOCERAMIDE MANNOSYLTRANSFERASE 1"/>
    <property type="match status" value="1"/>
</dbReference>
<keyword evidence="1" id="KW-0808">Transferase</keyword>
<name>A0A9E5JTA7_9GAMM</name>
<keyword evidence="3" id="KW-1185">Reference proteome</keyword>
<evidence type="ECO:0000256" key="1">
    <source>
        <dbReference type="ARBA" id="ARBA00022679"/>
    </source>
</evidence>
<sequence>MIPRVIIQYWDQDETPEDINSLLKSWQDMNPFYGYKCFCFRDAKKFIKEYYSQEVLDAFLKCRLPAMRSDFFRVAYLLEYGGVYIDAGTACWSNIDSLLGDSDKLVVVKKWHGGICNGFVASPPGNPVLSLIFDRIVNNIQSQVSNDIWRVTGPGVFNEVKELCEDRLLKILTQSECQNYFSFVNDLSHKKSNHWSKRQEFESIFASSNSDDGLQNIIKHTNLFHLGPHKTATTSFQNLLESNEDYLKEIGFSLLTVRSSNKEEYKEWRNRYTREIQGYLLGRREKEELIHNISKLFLELKNSYTSEHHKLIVSDENLLGPMTGHPFAKGQGRDWTFYSAYPAVFSSLRSVFFEGDLKVMMCKRKPSEFVTSSYKDMVKKSSHPEDFLSFYEKLLPDFVVRMNELFNSIQDDFEVIDFPKFVKHMPNVFLELMGIDLKSKRKVMVNQSMSWQAIELYRQLACSLKTDEDRKALLSALSTLRGAGSVELNNTLATIKSQLDFMPH</sequence>
<dbReference type="InterPro" id="IPR027417">
    <property type="entry name" value="P-loop_NTPase"/>
</dbReference>
<dbReference type="RefSeq" id="WP_167181543.1">
    <property type="nucleotide sequence ID" value="NZ_JAAONZ010000002.1"/>
</dbReference>
<accession>A0A9E5JTA7</accession>
<dbReference type="PANTHER" id="PTHR32385">
    <property type="entry name" value="MANNOSYL PHOSPHORYLINOSITOL CERAMIDE SYNTHASE"/>
    <property type="match status" value="1"/>
</dbReference>
<dbReference type="GO" id="GO:0016020">
    <property type="term" value="C:membrane"/>
    <property type="evidence" value="ECO:0007669"/>
    <property type="project" value="GOC"/>
</dbReference>
<reference evidence="2" key="1">
    <citation type="submission" date="2020-03" db="EMBL/GenBank/DDBJ databases">
        <authorList>
            <person name="Guo F."/>
        </authorList>
    </citation>
    <scope>NUCLEOTIDE SEQUENCE</scope>
    <source>
        <strain evidence="2">JCM 30134</strain>
    </source>
</reference>
<dbReference type="Proteomes" id="UP000787472">
    <property type="component" value="Unassembled WGS sequence"/>
</dbReference>
<dbReference type="Gene3D" id="3.90.550.20">
    <property type="match status" value="1"/>
</dbReference>